<evidence type="ECO:0000313" key="1">
    <source>
        <dbReference type="EMBL" id="QNP44211.1"/>
    </source>
</evidence>
<dbReference type="EMBL" id="CP060780">
    <property type="protein sequence ID" value="QNP44211.1"/>
    <property type="molecule type" value="Genomic_DNA"/>
</dbReference>
<organism evidence="1 2">
    <name type="scientific">Sphingomonas daechungensis</name>
    <dbReference type="NCBI Taxonomy" id="1176646"/>
    <lineage>
        <taxon>Bacteria</taxon>
        <taxon>Pseudomonadati</taxon>
        <taxon>Pseudomonadota</taxon>
        <taxon>Alphaproteobacteria</taxon>
        <taxon>Sphingomonadales</taxon>
        <taxon>Sphingomonadaceae</taxon>
        <taxon>Sphingomonas</taxon>
    </lineage>
</organism>
<name>A0ABX6T2W1_9SPHN</name>
<proteinExistence type="predicted"/>
<dbReference type="Proteomes" id="UP000516134">
    <property type="component" value="Chromosome"/>
</dbReference>
<accession>A0ABX6T2W1</accession>
<sequence>MMPLFFLAAMSADLDALDQAVAHCDRGTANPAFSAEAGRRSAFLLQTYREQEAIVAARLDLSQRRATLRDAGAIKSADEKKLSLEEAAIEDRQRALNDQRMLEGIRQDTMDSMRRYFLMNCPAGRTDK</sequence>
<evidence type="ECO:0000313" key="2">
    <source>
        <dbReference type="Proteomes" id="UP000516134"/>
    </source>
</evidence>
<reference evidence="1 2" key="1">
    <citation type="submission" date="2020-08" db="EMBL/GenBank/DDBJ databases">
        <title>Genome sequence of Sphingomonas daechungensis KACC 18115T.</title>
        <authorList>
            <person name="Hyun D.-W."/>
            <person name="Bae J.-W."/>
        </authorList>
    </citation>
    <scope>NUCLEOTIDE SEQUENCE [LARGE SCALE GENOMIC DNA]</scope>
    <source>
        <strain evidence="1 2">KACC 18115</strain>
    </source>
</reference>
<gene>
    <name evidence="1" type="ORF">H9L15_06920</name>
</gene>
<dbReference type="RefSeq" id="WP_187715632.1">
    <property type="nucleotide sequence ID" value="NZ_BAABJC010000001.1"/>
</dbReference>
<protein>
    <submittedName>
        <fullName evidence="1">Uncharacterized protein</fullName>
    </submittedName>
</protein>
<keyword evidence="2" id="KW-1185">Reference proteome</keyword>